<sequence>MKQILISEEVYHGAHRSVFCFMRHILVHGISMLSITLFHFEKWISLSLLAVFFVFLLIIFYLYIKDSKED</sequence>
<feature type="transmembrane region" description="Helical" evidence="1">
    <location>
        <begin position="46"/>
        <end position="64"/>
    </location>
</feature>
<keyword evidence="1" id="KW-0812">Transmembrane</keyword>
<keyword evidence="1" id="KW-1133">Transmembrane helix</keyword>
<organism evidence="2 3">
    <name type="scientific">Paenibacillus tyrfis</name>
    <dbReference type="NCBI Taxonomy" id="1501230"/>
    <lineage>
        <taxon>Bacteria</taxon>
        <taxon>Bacillati</taxon>
        <taxon>Bacillota</taxon>
        <taxon>Bacilli</taxon>
        <taxon>Bacillales</taxon>
        <taxon>Paenibacillaceae</taxon>
        <taxon>Paenibacillus</taxon>
    </lineage>
</organism>
<dbReference type="Proteomes" id="UP000028123">
    <property type="component" value="Unassembled WGS sequence"/>
</dbReference>
<evidence type="ECO:0000313" key="2">
    <source>
        <dbReference type="EMBL" id="KEQ25784.1"/>
    </source>
</evidence>
<dbReference type="EMBL" id="JNVM01000010">
    <property type="protein sequence ID" value="KEQ25784.1"/>
    <property type="molecule type" value="Genomic_DNA"/>
</dbReference>
<name>A0A081P511_9BACL</name>
<proteinExistence type="predicted"/>
<comment type="caution">
    <text evidence="2">The sequence shown here is derived from an EMBL/GenBank/DDBJ whole genome shotgun (WGS) entry which is preliminary data.</text>
</comment>
<evidence type="ECO:0000256" key="1">
    <source>
        <dbReference type="SAM" id="Phobius"/>
    </source>
</evidence>
<keyword evidence="3" id="KW-1185">Reference proteome</keyword>
<keyword evidence="1" id="KW-0472">Membrane</keyword>
<gene>
    <name evidence="2" type="ORF">ET33_03490</name>
</gene>
<accession>A0A081P511</accession>
<reference evidence="2 3" key="1">
    <citation type="submission" date="2014-06" db="EMBL/GenBank/DDBJ databases">
        <title>Draft genome sequence of Paenibacillus sp. MSt1.</title>
        <authorList>
            <person name="Aw Y.K."/>
            <person name="Ong K.S."/>
            <person name="Gan H.M."/>
            <person name="Lee S.M."/>
        </authorList>
    </citation>
    <scope>NUCLEOTIDE SEQUENCE [LARGE SCALE GENOMIC DNA]</scope>
    <source>
        <strain evidence="2 3">MSt1</strain>
    </source>
</reference>
<dbReference type="AlphaFoldDB" id="A0A081P511"/>
<feature type="transmembrane region" description="Helical" evidence="1">
    <location>
        <begin position="21"/>
        <end position="40"/>
    </location>
</feature>
<protein>
    <submittedName>
        <fullName evidence="2">Uncharacterized protein</fullName>
    </submittedName>
</protein>
<evidence type="ECO:0000313" key="3">
    <source>
        <dbReference type="Proteomes" id="UP000028123"/>
    </source>
</evidence>